<dbReference type="PANTHER" id="PTHR14418:SF5">
    <property type="entry name" value="CONDENSIN COMPLEX SUBUNIT 3"/>
    <property type="match status" value="1"/>
</dbReference>
<dbReference type="InterPro" id="IPR011989">
    <property type="entry name" value="ARM-like"/>
</dbReference>
<feature type="compositionally biased region" description="Basic residues" evidence="8">
    <location>
        <begin position="1031"/>
        <end position="1040"/>
    </location>
</feature>
<feature type="region of interest" description="Disordered" evidence="8">
    <location>
        <begin position="1110"/>
        <end position="1318"/>
    </location>
</feature>
<feature type="region of interest" description="Disordered" evidence="8">
    <location>
        <begin position="919"/>
        <end position="943"/>
    </location>
</feature>
<feature type="compositionally biased region" description="Basic residues" evidence="8">
    <location>
        <begin position="1112"/>
        <end position="1122"/>
    </location>
</feature>
<proteinExistence type="inferred from homology"/>
<dbReference type="Pfam" id="PF12719">
    <property type="entry name" value="Cnd3"/>
    <property type="match status" value="1"/>
</dbReference>
<dbReference type="Proteomes" id="UP000298663">
    <property type="component" value="Unassembled WGS sequence"/>
</dbReference>
<evidence type="ECO:0000259" key="9">
    <source>
        <dbReference type="Pfam" id="PF12719"/>
    </source>
</evidence>
<keyword evidence="7" id="KW-0131">Cell cycle</keyword>
<gene>
    <name evidence="10" type="ORF">L596_026408</name>
</gene>
<dbReference type="EMBL" id="AZBU02000010">
    <property type="protein sequence ID" value="TKR62451.1"/>
    <property type="molecule type" value="Genomic_DNA"/>
</dbReference>
<evidence type="ECO:0000256" key="6">
    <source>
        <dbReference type="ARBA" id="ARBA00023067"/>
    </source>
</evidence>
<dbReference type="GO" id="GO:0000793">
    <property type="term" value="C:condensed chromosome"/>
    <property type="evidence" value="ECO:0007669"/>
    <property type="project" value="TreeGrafter"/>
</dbReference>
<reference evidence="10 11" key="2">
    <citation type="journal article" date="2019" name="G3 (Bethesda)">
        <title>Hybrid Assembly of the Genome of the Entomopathogenic Nematode Steinernema carpocapsae Identifies the X-Chromosome.</title>
        <authorList>
            <person name="Serra L."/>
            <person name="Macchietto M."/>
            <person name="Macias-Munoz A."/>
            <person name="McGill C.J."/>
            <person name="Rodriguez I.M."/>
            <person name="Rodriguez B."/>
            <person name="Murad R."/>
            <person name="Mortazavi A."/>
        </authorList>
    </citation>
    <scope>NUCLEOTIDE SEQUENCE [LARGE SCALE GENOMIC DNA]</scope>
    <source>
        <strain evidence="10 11">ALL</strain>
    </source>
</reference>
<comment type="similarity">
    <text evidence="2">Belongs to the CND3 (condensin subunit 3) family.</text>
</comment>
<feature type="region of interest" description="Disordered" evidence="8">
    <location>
        <begin position="1"/>
        <end position="42"/>
    </location>
</feature>
<dbReference type="InterPro" id="IPR027165">
    <property type="entry name" value="CND3"/>
</dbReference>
<evidence type="ECO:0000256" key="1">
    <source>
        <dbReference type="ARBA" id="ARBA00004286"/>
    </source>
</evidence>
<dbReference type="SUPFAM" id="SSF48371">
    <property type="entry name" value="ARM repeat"/>
    <property type="match status" value="1"/>
</dbReference>
<reference evidence="10 11" key="1">
    <citation type="journal article" date="2015" name="Genome Biol.">
        <title>Comparative genomics of Steinernema reveals deeply conserved gene regulatory networks.</title>
        <authorList>
            <person name="Dillman A.R."/>
            <person name="Macchietto M."/>
            <person name="Porter C.F."/>
            <person name="Rogers A."/>
            <person name="Williams B."/>
            <person name="Antoshechkin I."/>
            <person name="Lee M.M."/>
            <person name="Goodwin Z."/>
            <person name="Lu X."/>
            <person name="Lewis E.E."/>
            <person name="Goodrich-Blair H."/>
            <person name="Stock S.P."/>
            <person name="Adams B.J."/>
            <person name="Sternberg P.W."/>
            <person name="Mortazavi A."/>
        </authorList>
    </citation>
    <scope>NUCLEOTIDE SEQUENCE [LARGE SCALE GENOMIC DNA]</scope>
    <source>
        <strain evidence="10 11">ALL</strain>
    </source>
</reference>
<name>A0A4U5M1A3_STECR</name>
<organism evidence="10 11">
    <name type="scientific">Steinernema carpocapsae</name>
    <name type="common">Entomopathogenic nematode</name>
    <dbReference type="NCBI Taxonomy" id="34508"/>
    <lineage>
        <taxon>Eukaryota</taxon>
        <taxon>Metazoa</taxon>
        <taxon>Ecdysozoa</taxon>
        <taxon>Nematoda</taxon>
        <taxon>Chromadorea</taxon>
        <taxon>Rhabditida</taxon>
        <taxon>Tylenchina</taxon>
        <taxon>Panagrolaimomorpha</taxon>
        <taxon>Strongyloidoidea</taxon>
        <taxon>Steinernematidae</taxon>
        <taxon>Steinernema</taxon>
    </lineage>
</organism>
<dbReference type="GO" id="GO:0051301">
    <property type="term" value="P:cell division"/>
    <property type="evidence" value="ECO:0007669"/>
    <property type="project" value="UniProtKB-KW"/>
</dbReference>
<dbReference type="STRING" id="34508.A0A4U5M1A3"/>
<accession>A0A4U5M1A3</accession>
<protein>
    <recommendedName>
        <fullName evidence="9">Nuclear condensin complex subunit 3 C-terminal domain-containing protein</fullName>
    </recommendedName>
</protein>
<feature type="region of interest" description="Disordered" evidence="8">
    <location>
        <begin position="1028"/>
        <end position="1050"/>
    </location>
</feature>
<keyword evidence="11" id="KW-1185">Reference proteome</keyword>
<feature type="compositionally biased region" description="Low complexity" evidence="8">
    <location>
        <begin position="1201"/>
        <end position="1228"/>
    </location>
</feature>
<feature type="domain" description="Nuclear condensin complex subunit 3 C-terminal" evidence="9">
    <location>
        <begin position="652"/>
        <end position="979"/>
    </location>
</feature>
<dbReference type="GO" id="GO:0007076">
    <property type="term" value="P:mitotic chromosome condensation"/>
    <property type="evidence" value="ECO:0007669"/>
    <property type="project" value="InterPro"/>
</dbReference>
<dbReference type="GO" id="GO:0000796">
    <property type="term" value="C:condensin complex"/>
    <property type="evidence" value="ECO:0007669"/>
    <property type="project" value="InterPro"/>
</dbReference>
<dbReference type="PANTHER" id="PTHR14418">
    <property type="entry name" value="CONDENSIN COMPLEX SUBUNIT 3-RELATED"/>
    <property type="match status" value="1"/>
</dbReference>
<feature type="compositionally biased region" description="Polar residues" evidence="8">
    <location>
        <begin position="1273"/>
        <end position="1288"/>
    </location>
</feature>
<evidence type="ECO:0000256" key="5">
    <source>
        <dbReference type="ARBA" id="ARBA00022776"/>
    </source>
</evidence>
<keyword evidence="4" id="KW-0132">Cell division</keyword>
<dbReference type="Gene3D" id="1.25.10.10">
    <property type="entry name" value="Leucine-rich Repeat Variant"/>
    <property type="match status" value="1"/>
</dbReference>
<feature type="compositionally biased region" description="Low complexity" evidence="8">
    <location>
        <begin position="1161"/>
        <end position="1184"/>
    </location>
</feature>
<dbReference type="InterPro" id="IPR016024">
    <property type="entry name" value="ARM-type_fold"/>
</dbReference>
<sequence length="1349" mass="152314">MSDAEEYHDTMSSLATSNESYKTASDDLEAQGIAGPSNNAEIPEVKPARKIPELDLQGNLTDSVVKKFRHRVVEELKECYRGEGSSELVQAVHSLAQIYGLAFQHRAGTRFVQLLLLDLERRVQFMVDNDHYLVGRMRTLSVMARFASQLVEKNAENTGPLEFLVDFCEKHHSSTSYATRSLVTYLAGEVLVSSVGEAVKKPSEDELLDDDNLEFPVYISLDCFSKLFTVIQTRTKDKHANVRREAIRAMSHVQDDDIWGEYNRMVDVHPIKICVKFVTDENPEVRAIAVKNLLIKDHASVRVLVSRAVKDPEWNIQKEAYIRVCQDLHVGAFSVAERMMLMDCVCNHDEVFMREMAVKLISTWANHICREIQKEAKDIEALGRPIPMELYAKTPLLILPYLDIMANRELCQTVMIHLFYIASLRYPDISNTSSYVLHIKDLPNILHRQNYESVLGYKRVPLKEIAHRICFWRTFVTFAQRASKDSAEVEDVTHQLLPPMRPFCEFIDKFVKFISLKFEGDSKEPYKIFAISELLNLVKFIEKDVLGLVAWRSLLTTLLTTNAIPVNHDLVDQCISDLFAHHYPHADDIPSGIAEVTDATAALIAKEVSPEGTLLMNGTISLAQHGDPNYQPGLEDMVAAPVPQATGNTLTRCLMIIDSMMRTGKISDMEDPLVTGIYENFIEQGAISKKADDRRYAFRCFCIMSMHNMNFARSKFATLKKALQIEIPDNKAVVIRGVADIVLHWKYKEIVEHFGYFDHNGKTYQLAEMLSNMSEQNLGEDSNPRRSFCRQALNHSAVEAQKKLCQNRTELPQIIRRCMMKWMMKEEHSDWVHPLATLLLFWARPDTYAKRSSERVHIEQFFTEFVEKSRFRRSVMAQALFTAFAVMKGAELGGPLANIDPEIMVDKILELTDEIKEDLKTEKKKPEKKPETASKETTPREDRPSVHLELLGMCLQYLTHNPNDEYLNAVVRLLSELNLDGLKAEMATECDWNEQLKLVLDEVDEDNQKATKLLRSFIRNFEARMRSSVSSRRRNARKAPTRVQATSSISFDQSTLAASRASTVDPVASLSMKELAASLPTIDEESVLNYDEVVVVEDTVEEIEDKVNVVSRPRRGRPKKPSPAKEVPVQPAPAKPAPASMIPVRSTRSTRRVNGQETMQAPKAPAAKSPVKKVPVAKATSSKAPAEAPIKTSKTSPTKRTAPSKASASKVPVVSTTRSTRVTRPTVRAEANKAPKNNESESEQGGRADSGKEISDLTNGIVQLHLERRPLRENNTNLPTKVSGLSKSKSLRKPASIPGESKKQKSDHDDDEDFVKTQRKVKTTVTRNNPFRGTRKHVAIFEDSLENED</sequence>
<comment type="subcellular location">
    <subcellularLocation>
        <location evidence="1">Chromosome</location>
    </subcellularLocation>
</comment>
<dbReference type="InterPro" id="IPR025977">
    <property type="entry name" value="Cnd3_C"/>
</dbReference>
<comment type="caution">
    <text evidence="10">The sequence shown here is derived from an EMBL/GenBank/DDBJ whole genome shotgun (WGS) entry which is preliminary data.</text>
</comment>
<feature type="compositionally biased region" description="Polar residues" evidence="8">
    <location>
        <begin position="10"/>
        <end position="23"/>
    </location>
</feature>
<keyword evidence="6" id="KW-0226">DNA condensation</keyword>
<evidence type="ECO:0000256" key="4">
    <source>
        <dbReference type="ARBA" id="ARBA00022618"/>
    </source>
</evidence>
<evidence type="ECO:0000256" key="3">
    <source>
        <dbReference type="ARBA" id="ARBA00022454"/>
    </source>
</evidence>
<evidence type="ECO:0000313" key="10">
    <source>
        <dbReference type="EMBL" id="TKR62451.1"/>
    </source>
</evidence>
<evidence type="ECO:0000256" key="7">
    <source>
        <dbReference type="ARBA" id="ARBA00023306"/>
    </source>
</evidence>
<keyword evidence="5" id="KW-0498">Mitosis</keyword>
<dbReference type="OrthoDB" id="27187at2759"/>
<evidence type="ECO:0000256" key="8">
    <source>
        <dbReference type="SAM" id="MobiDB-lite"/>
    </source>
</evidence>
<keyword evidence="3" id="KW-0158">Chromosome</keyword>
<evidence type="ECO:0000313" key="11">
    <source>
        <dbReference type="Proteomes" id="UP000298663"/>
    </source>
</evidence>
<dbReference type="GO" id="GO:0005737">
    <property type="term" value="C:cytoplasm"/>
    <property type="evidence" value="ECO:0007669"/>
    <property type="project" value="TreeGrafter"/>
</dbReference>
<feature type="compositionally biased region" description="Basic and acidic residues" evidence="8">
    <location>
        <begin position="1230"/>
        <end position="1255"/>
    </location>
</feature>
<evidence type="ECO:0000256" key="2">
    <source>
        <dbReference type="ARBA" id="ARBA00006533"/>
    </source>
</evidence>